<feature type="transmembrane region" description="Helical" evidence="5">
    <location>
        <begin position="307"/>
        <end position="327"/>
    </location>
</feature>
<reference evidence="7 8" key="1">
    <citation type="submission" date="2018-10" db="EMBL/GenBank/DDBJ databases">
        <title>Fifty Aureobasidium pullulans genomes reveal a recombining polyextremotolerant generalist.</title>
        <authorList>
            <person name="Gostincar C."/>
            <person name="Turk M."/>
            <person name="Zajc J."/>
            <person name="Gunde-Cimerman N."/>
        </authorList>
    </citation>
    <scope>NUCLEOTIDE SEQUENCE [LARGE SCALE GENOMIC DNA]</scope>
    <source>
        <strain evidence="7 8">EXF-3844</strain>
    </source>
</reference>
<dbReference type="InterPro" id="IPR036259">
    <property type="entry name" value="MFS_trans_sf"/>
</dbReference>
<feature type="domain" description="Major facilitator superfamily (MFS) profile" evidence="6">
    <location>
        <begin position="45"/>
        <end position="451"/>
    </location>
</feature>
<feature type="transmembrane region" description="Helical" evidence="5">
    <location>
        <begin position="169"/>
        <end position="190"/>
    </location>
</feature>
<dbReference type="AlphaFoldDB" id="A0A4S9VH41"/>
<keyword evidence="2 5" id="KW-0812">Transmembrane</keyword>
<accession>A0A4S9VH41</accession>
<dbReference type="PANTHER" id="PTHR23514">
    <property type="entry name" value="BYPASS OF STOP CODON PROTEIN 6"/>
    <property type="match status" value="1"/>
</dbReference>
<feature type="transmembrane region" description="Helical" evidence="5">
    <location>
        <begin position="105"/>
        <end position="122"/>
    </location>
</feature>
<feature type="transmembrane region" description="Helical" evidence="5">
    <location>
        <begin position="426"/>
        <end position="447"/>
    </location>
</feature>
<dbReference type="Pfam" id="PF07690">
    <property type="entry name" value="MFS_1"/>
    <property type="match status" value="1"/>
</dbReference>
<organism evidence="7 8">
    <name type="scientific">Aureobasidium pullulans</name>
    <name type="common">Black yeast</name>
    <name type="synonym">Pullularia pullulans</name>
    <dbReference type="NCBI Taxonomy" id="5580"/>
    <lineage>
        <taxon>Eukaryota</taxon>
        <taxon>Fungi</taxon>
        <taxon>Dikarya</taxon>
        <taxon>Ascomycota</taxon>
        <taxon>Pezizomycotina</taxon>
        <taxon>Dothideomycetes</taxon>
        <taxon>Dothideomycetidae</taxon>
        <taxon>Dothideales</taxon>
        <taxon>Saccotheciaceae</taxon>
        <taxon>Aureobasidium</taxon>
    </lineage>
</organism>
<dbReference type="FunFam" id="1.20.1250.20:FF:000286">
    <property type="entry name" value="MFS efflux transporter"/>
    <property type="match status" value="1"/>
</dbReference>
<dbReference type="InterPro" id="IPR020846">
    <property type="entry name" value="MFS_dom"/>
</dbReference>
<feature type="transmembrane region" description="Helical" evidence="5">
    <location>
        <begin position="202"/>
        <end position="224"/>
    </location>
</feature>
<dbReference type="GO" id="GO:0022857">
    <property type="term" value="F:transmembrane transporter activity"/>
    <property type="evidence" value="ECO:0007669"/>
    <property type="project" value="InterPro"/>
</dbReference>
<evidence type="ECO:0000313" key="7">
    <source>
        <dbReference type="EMBL" id="THZ50507.1"/>
    </source>
</evidence>
<evidence type="ECO:0000256" key="1">
    <source>
        <dbReference type="ARBA" id="ARBA00004141"/>
    </source>
</evidence>
<evidence type="ECO:0000259" key="6">
    <source>
        <dbReference type="PROSITE" id="PS50850"/>
    </source>
</evidence>
<dbReference type="Proteomes" id="UP000310121">
    <property type="component" value="Unassembled WGS sequence"/>
</dbReference>
<comment type="subcellular location">
    <subcellularLocation>
        <location evidence="1">Membrane</location>
        <topology evidence="1">Multi-pass membrane protein</topology>
    </subcellularLocation>
</comment>
<dbReference type="EMBL" id="QZBN01000145">
    <property type="protein sequence ID" value="THZ50507.1"/>
    <property type="molecule type" value="Genomic_DNA"/>
</dbReference>
<feature type="transmembrane region" description="Helical" evidence="5">
    <location>
        <begin position="128"/>
        <end position="148"/>
    </location>
</feature>
<feature type="transmembrane region" description="Helical" evidence="5">
    <location>
        <begin position="46"/>
        <end position="70"/>
    </location>
</feature>
<proteinExistence type="predicted"/>
<dbReference type="Gene3D" id="1.20.1250.20">
    <property type="entry name" value="MFS general substrate transporter like domains"/>
    <property type="match status" value="1"/>
</dbReference>
<sequence length="460" mass="49551">MFPSIKNMSTPSEQSPIELSEVVAENETSNETAASSHIDRRTLLRLLSAGFSFFVAGVNDGSLGVLIPWVIRDYGINTAILSSVYGASFLGWFTAALTNTHLSQYLDLGSILVLGAVLQVIAQALRVWSTPFGLYVTTFWLTCLGQAYQDTHANAYVAVAAKGAHRWLGFIHAMYMAGCLIGPFAASPIASSKGSTSSASPWYLFYTIPLGLGVMNVVLCLTAFSDTLRLKPKIAEPEAQNEDTVGRQSDTNEHVPDEKTAVELIKKTLGQKSFWNLSIFYFFYLGATITASGWVVEYLVSVRDGDILAMGYVPAGFSGGALLGRLLLPEPTRRFGEKLMVSIYCIICIGLQVIFWLVPNTIAAAVAISLVGFFSGPLFATGISVGSRLFPADIRATALSLVFVFAQVGGSLFPVITGLVSSHKGVWVLQPMLVGLISATAISWLLVPQPKSSNLELHQE</sequence>
<evidence type="ECO:0000256" key="3">
    <source>
        <dbReference type="ARBA" id="ARBA00022989"/>
    </source>
</evidence>
<feature type="transmembrane region" description="Helical" evidence="5">
    <location>
        <begin position="274"/>
        <end position="295"/>
    </location>
</feature>
<feature type="transmembrane region" description="Helical" evidence="5">
    <location>
        <begin position="339"/>
        <end position="358"/>
    </location>
</feature>
<comment type="caution">
    <text evidence="7">The sequence shown here is derived from an EMBL/GenBank/DDBJ whole genome shotgun (WGS) entry which is preliminary data.</text>
</comment>
<keyword evidence="3 5" id="KW-1133">Transmembrane helix</keyword>
<dbReference type="InterPro" id="IPR051788">
    <property type="entry name" value="MFS_Transporter"/>
</dbReference>
<dbReference type="PROSITE" id="PS50850">
    <property type="entry name" value="MFS"/>
    <property type="match status" value="1"/>
</dbReference>
<dbReference type="InterPro" id="IPR011701">
    <property type="entry name" value="MFS"/>
</dbReference>
<dbReference type="GO" id="GO:0016020">
    <property type="term" value="C:membrane"/>
    <property type="evidence" value="ECO:0007669"/>
    <property type="project" value="UniProtKB-SubCell"/>
</dbReference>
<feature type="transmembrane region" description="Helical" evidence="5">
    <location>
        <begin position="76"/>
        <end position="98"/>
    </location>
</feature>
<evidence type="ECO:0000313" key="8">
    <source>
        <dbReference type="Proteomes" id="UP000310121"/>
    </source>
</evidence>
<keyword evidence="4 5" id="KW-0472">Membrane</keyword>
<protein>
    <submittedName>
        <fullName evidence="7">MFS general substrate transporter</fullName>
    </submittedName>
</protein>
<dbReference type="SUPFAM" id="SSF103473">
    <property type="entry name" value="MFS general substrate transporter"/>
    <property type="match status" value="1"/>
</dbReference>
<evidence type="ECO:0000256" key="4">
    <source>
        <dbReference type="ARBA" id="ARBA00023136"/>
    </source>
</evidence>
<name>A0A4S9VH41_AURPU</name>
<evidence type="ECO:0000256" key="2">
    <source>
        <dbReference type="ARBA" id="ARBA00022692"/>
    </source>
</evidence>
<gene>
    <name evidence="7" type="ORF">D6C90_02535</name>
</gene>
<dbReference type="PANTHER" id="PTHR23514:SF16">
    <property type="entry name" value="TRANSPORTER, PUTATIVE (AFU_ORTHOLOGUE AFUA_2G17270)-RELATED"/>
    <property type="match status" value="1"/>
</dbReference>
<feature type="transmembrane region" description="Helical" evidence="5">
    <location>
        <begin position="398"/>
        <end position="420"/>
    </location>
</feature>
<evidence type="ECO:0000256" key="5">
    <source>
        <dbReference type="SAM" id="Phobius"/>
    </source>
</evidence>
<feature type="transmembrane region" description="Helical" evidence="5">
    <location>
        <begin position="364"/>
        <end position="386"/>
    </location>
</feature>